<name>A0A0L0VFN4_9BASI</name>
<dbReference type="EMBL" id="AJIL01000063">
    <property type="protein sequence ID" value="KNE97819.1"/>
    <property type="molecule type" value="Genomic_DNA"/>
</dbReference>
<comment type="caution">
    <text evidence="2">The sequence shown here is derived from an EMBL/GenBank/DDBJ whole genome shotgun (WGS) entry which is preliminary data.</text>
</comment>
<proteinExistence type="predicted"/>
<sequence>MAEEFDHNGPKRNVYFAKDRREKPQAKQITLFQELELSAAKETADERSDPAKNAAHEAKNAAEETGEVDVDTEEEVQVQIESL</sequence>
<evidence type="ECO:0000313" key="3">
    <source>
        <dbReference type="Proteomes" id="UP000054564"/>
    </source>
</evidence>
<feature type="compositionally biased region" description="Acidic residues" evidence="1">
    <location>
        <begin position="64"/>
        <end position="76"/>
    </location>
</feature>
<feature type="compositionally biased region" description="Basic and acidic residues" evidence="1">
    <location>
        <begin position="42"/>
        <end position="62"/>
    </location>
</feature>
<evidence type="ECO:0000256" key="1">
    <source>
        <dbReference type="SAM" id="MobiDB-lite"/>
    </source>
</evidence>
<feature type="region of interest" description="Disordered" evidence="1">
    <location>
        <begin position="39"/>
        <end position="83"/>
    </location>
</feature>
<evidence type="ECO:0000313" key="2">
    <source>
        <dbReference type="EMBL" id="KNE97819.1"/>
    </source>
</evidence>
<dbReference type="AlphaFoldDB" id="A0A0L0VFN4"/>
<protein>
    <submittedName>
        <fullName evidence="2">Uncharacterized protein</fullName>
    </submittedName>
</protein>
<reference evidence="3" key="1">
    <citation type="submission" date="2014-03" db="EMBL/GenBank/DDBJ databases">
        <title>The Genome Sequence of Puccinia striiformis f. sp. tritici PST-78.</title>
        <authorList>
            <consortium name="The Broad Institute Genome Sequencing Platform"/>
            <person name="Cuomo C."/>
            <person name="Hulbert S."/>
            <person name="Chen X."/>
            <person name="Walker B."/>
            <person name="Young S.K."/>
            <person name="Zeng Q."/>
            <person name="Gargeya S."/>
            <person name="Fitzgerald M."/>
            <person name="Haas B."/>
            <person name="Abouelleil A."/>
            <person name="Alvarado L."/>
            <person name="Arachchi H.M."/>
            <person name="Berlin A.M."/>
            <person name="Chapman S.B."/>
            <person name="Goldberg J."/>
            <person name="Griggs A."/>
            <person name="Gujja S."/>
            <person name="Hansen M."/>
            <person name="Howarth C."/>
            <person name="Imamovic A."/>
            <person name="Larimer J."/>
            <person name="McCowan C."/>
            <person name="Montmayeur A."/>
            <person name="Murphy C."/>
            <person name="Neiman D."/>
            <person name="Pearson M."/>
            <person name="Priest M."/>
            <person name="Roberts A."/>
            <person name="Saif S."/>
            <person name="Shea T."/>
            <person name="Sisk P."/>
            <person name="Sykes S."/>
            <person name="Wortman J."/>
            <person name="Nusbaum C."/>
            <person name="Birren B."/>
        </authorList>
    </citation>
    <scope>NUCLEOTIDE SEQUENCE [LARGE SCALE GENOMIC DNA]</scope>
    <source>
        <strain evidence="3">race PST-78</strain>
    </source>
</reference>
<dbReference type="Proteomes" id="UP000054564">
    <property type="component" value="Unassembled WGS sequence"/>
</dbReference>
<keyword evidence="3" id="KW-1185">Reference proteome</keyword>
<gene>
    <name evidence="2" type="ORF">PSTG_08841</name>
</gene>
<organism evidence="2 3">
    <name type="scientific">Puccinia striiformis f. sp. tritici PST-78</name>
    <dbReference type="NCBI Taxonomy" id="1165861"/>
    <lineage>
        <taxon>Eukaryota</taxon>
        <taxon>Fungi</taxon>
        <taxon>Dikarya</taxon>
        <taxon>Basidiomycota</taxon>
        <taxon>Pucciniomycotina</taxon>
        <taxon>Pucciniomycetes</taxon>
        <taxon>Pucciniales</taxon>
        <taxon>Pucciniaceae</taxon>
        <taxon>Puccinia</taxon>
    </lineage>
</organism>
<feature type="region of interest" description="Disordered" evidence="1">
    <location>
        <begin position="1"/>
        <end position="20"/>
    </location>
</feature>
<accession>A0A0L0VFN4</accession>